<comment type="caution">
    <text evidence="1">The sequence shown here is derived from an EMBL/GenBank/DDBJ whole genome shotgun (WGS) entry which is preliminary data.</text>
</comment>
<dbReference type="RefSeq" id="WP_380083348.1">
    <property type="nucleotide sequence ID" value="NZ_JBHSWD010000001.1"/>
</dbReference>
<reference evidence="2" key="1">
    <citation type="journal article" date="2019" name="Int. J. Syst. Evol. Microbiol.">
        <title>The Global Catalogue of Microorganisms (GCM) 10K type strain sequencing project: providing services to taxonomists for standard genome sequencing and annotation.</title>
        <authorList>
            <consortium name="The Broad Institute Genomics Platform"/>
            <consortium name="The Broad Institute Genome Sequencing Center for Infectious Disease"/>
            <person name="Wu L."/>
            <person name="Ma J."/>
        </authorList>
    </citation>
    <scope>NUCLEOTIDE SEQUENCE [LARGE SCALE GENOMIC DNA]</scope>
    <source>
        <strain evidence="2">CGMCC 1.15772</strain>
    </source>
</reference>
<keyword evidence="2" id="KW-1185">Reference proteome</keyword>
<name>A0ABW1YFW3_9DEIO</name>
<accession>A0ABW1YFW3</accession>
<proteinExistence type="predicted"/>
<gene>
    <name evidence="1" type="ORF">ACFP81_10210</name>
</gene>
<organism evidence="1 2">
    <name type="scientific">Deinococcus lacus</name>
    <dbReference type="NCBI Taxonomy" id="392561"/>
    <lineage>
        <taxon>Bacteria</taxon>
        <taxon>Thermotogati</taxon>
        <taxon>Deinococcota</taxon>
        <taxon>Deinococci</taxon>
        <taxon>Deinococcales</taxon>
        <taxon>Deinococcaceae</taxon>
        <taxon>Deinococcus</taxon>
    </lineage>
</organism>
<dbReference type="EMBL" id="JBHSWD010000001">
    <property type="protein sequence ID" value="MFC6592328.1"/>
    <property type="molecule type" value="Genomic_DNA"/>
</dbReference>
<protein>
    <recommendedName>
        <fullName evidence="3">Anti-bacteriophage protein A/HamA C-terminal domain-containing protein</fullName>
    </recommendedName>
</protein>
<evidence type="ECO:0000313" key="1">
    <source>
        <dbReference type="EMBL" id="MFC6592328.1"/>
    </source>
</evidence>
<sequence length="288" mass="32497">MAKSPAHRFGQIIGYYFESAIEKFLRDAFPDGGPYYIDRDGNRPARGTKKSVKWLDDKGNEHKLDYVVEKGGTPHNIGELAGIIEIAWRSYTKHSKNKVQEIEGAVTPISRKYALNRPFKGAILAGEFTSPSLDQLRSHNFTVIYFDKAELAPVFLKFGIDILIKEGADDSIAQAQIDAYDKLSDVQRAQLASDLNSQMRNKMLSFVEDLKAHLLPSIQKIYIAHNYSQAFTFLNASDAIDHLKSAGISRSDLEFSDYLIIIEFTTCTRIEIRAKTQSEAIGHLERYL</sequence>
<evidence type="ECO:0000313" key="2">
    <source>
        <dbReference type="Proteomes" id="UP001596297"/>
    </source>
</evidence>
<dbReference type="Proteomes" id="UP001596297">
    <property type="component" value="Unassembled WGS sequence"/>
</dbReference>
<evidence type="ECO:0008006" key="3">
    <source>
        <dbReference type="Google" id="ProtNLM"/>
    </source>
</evidence>